<evidence type="ECO:0000256" key="2">
    <source>
        <dbReference type="ARBA" id="ARBA00004629"/>
    </source>
</evidence>
<evidence type="ECO:0000313" key="13">
    <source>
        <dbReference type="WBParaSite" id="jg1196"/>
    </source>
</evidence>
<accession>A0A915CTG2</accession>
<feature type="region of interest" description="Disordered" evidence="11">
    <location>
        <begin position="85"/>
        <end position="106"/>
    </location>
</feature>
<organism evidence="12 13">
    <name type="scientific">Ditylenchus dipsaci</name>
    <dbReference type="NCBI Taxonomy" id="166011"/>
    <lineage>
        <taxon>Eukaryota</taxon>
        <taxon>Metazoa</taxon>
        <taxon>Ecdysozoa</taxon>
        <taxon>Nematoda</taxon>
        <taxon>Chromadorea</taxon>
        <taxon>Rhabditida</taxon>
        <taxon>Tylenchina</taxon>
        <taxon>Tylenchomorpha</taxon>
        <taxon>Sphaerularioidea</taxon>
        <taxon>Anguinidae</taxon>
        <taxon>Anguininae</taxon>
        <taxon>Ditylenchus</taxon>
    </lineage>
</organism>
<dbReference type="GO" id="GO:0005634">
    <property type="term" value="C:nucleus"/>
    <property type="evidence" value="ECO:0007669"/>
    <property type="project" value="UniProtKB-SubCell"/>
</dbReference>
<evidence type="ECO:0000313" key="12">
    <source>
        <dbReference type="Proteomes" id="UP000887574"/>
    </source>
</evidence>
<comment type="subcellular location">
    <subcellularLocation>
        <location evidence="2">Chromosome</location>
        <location evidence="2">Centromere</location>
        <location evidence="2">Kinetochore</location>
    </subcellularLocation>
    <subcellularLocation>
        <location evidence="1">Nucleus</location>
    </subcellularLocation>
</comment>
<evidence type="ECO:0000256" key="3">
    <source>
        <dbReference type="ARBA" id="ARBA00022454"/>
    </source>
</evidence>
<proteinExistence type="predicted"/>
<evidence type="ECO:0000256" key="5">
    <source>
        <dbReference type="ARBA" id="ARBA00022776"/>
    </source>
</evidence>
<evidence type="ECO:0000256" key="7">
    <source>
        <dbReference type="ARBA" id="ARBA00023242"/>
    </source>
</evidence>
<evidence type="ECO:0000256" key="1">
    <source>
        <dbReference type="ARBA" id="ARBA00004123"/>
    </source>
</evidence>
<keyword evidence="10" id="KW-0175">Coiled coil</keyword>
<feature type="coiled-coil region" evidence="10">
    <location>
        <begin position="110"/>
        <end position="141"/>
    </location>
</feature>
<keyword evidence="6" id="KW-0995">Kinetochore</keyword>
<sequence length="151" mass="17434">MTVKKLRQLENTVTEKICQNLIEVVELQKDSINSLGNKAERTVLEDARKRAIGVFQESVRSRMETIYGEENMEEKFSKLEEDSKMMKGKKGWRPSGDPQKDTYASRRPLLVNEIERLEKLRSELSDQVEAKREAALELKQKVDTCIAEFGL</sequence>
<dbReference type="Pfam" id="PF03980">
    <property type="entry name" value="Nnf1"/>
    <property type="match status" value="1"/>
</dbReference>
<dbReference type="GO" id="GO:0051301">
    <property type="term" value="P:cell division"/>
    <property type="evidence" value="ECO:0007669"/>
    <property type="project" value="UniProtKB-KW"/>
</dbReference>
<dbReference type="Proteomes" id="UP000887574">
    <property type="component" value="Unplaced"/>
</dbReference>
<dbReference type="WBParaSite" id="jg1196">
    <property type="protein sequence ID" value="jg1196"/>
    <property type="gene ID" value="jg1196"/>
</dbReference>
<keyword evidence="7" id="KW-0539">Nucleus</keyword>
<dbReference type="GO" id="GO:0000444">
    <property type="term" value="C:MIS12/MIND type complex"/>
    <property type="evidence" value="ECO:0007669"/>
    <property type="project" value="InterPro"/>
</dbReference>
<evidence type="ECO:0000256" key="8">
    <source>
        <dbReference type="ARBA" id="ARBA00023306"/>
    </source>
</evidence>
<dbReference type="AlphaFoldDB" id="A0A915CTG2"/>
<evidence type="ECO:0000256" key="10">
    <source>
        <dbReference type="SAM" id="Coils"/>
    </source>
</evidence>
<keyword evidence="4" id="KW-0132">Cell division</keyword>
<keyword evidence="9" id="KW-0137">Centromere</keyword>
<evidence type="ECO:0000256" key="9">
    <source>
        <dbReference type="ARBA" id="ARBA00023328"/>
    </source>
</evidence>
<keyword evidence="5" id="KW-0498">Mitosis</keyword>
<keyword evidence="8" id="KW-0131">Cell cycle</keyword>
<name>A0A915CTG2_9BILA</name>
<reference evidence="13" key="1">
    <citation type="submission" date="2022-11" db="UniProtKB">
        <authorList>
            <consortium name="WormBaseParasite"/>
        </authorList>
    </citation>
    <scope>IDENTIFICATION</scope>
</reference>
<protein>
    <submittedName>
        <fullName evidence="13">Uncharacterized protein</fullName>
    </submittedName>
</protein>
<keyword evidence="3" id="KW-0158">Chromosome</keyword>
<keyword evidence="12" id="KW-1185">Reference proteome</keyword>
<dbReference type="InterPro" id="IPR007128">
    <property type="entry name" value="PMF1/Nnf1"/>
</dbReference>
<evidence type="ECO:0000256" key="11">
    <source>
        <dbReference type="SAM" id="MobiDB-lite"/>
    </source>
</evidence>
<evidence type="ECO:0000256" key="4">
    <source>
        <dbReference type="ARBA" id="ARBA00022618"/>
    </source>
</evidence>
<evidence type="ECO:0000256" key="6">
    <source>
        <dbReference type="ARBA" id="ARBA00022838"/>
    </source>
</evidence>